<reference evidence="1" key="1">
    <citation type="journal article" date="2021" name="Proc. Natl. Acad. Sci. U.S.A.">
        <title>A Catalog of Tens of Thousands of Viruses from Human Metagenomes Reveals Hidden Associations with Chronic Diseases.</title>
        <authorList>
            <person name="Tisza M.J."/>
            <person name="Buck C.B."/>
        </authorList>
    </citation>
    <scope>NUCLEOTIDE SEQUENCE</scope>
    <source>
        <strain evidence="1">CtD3x5</strain>
    </source>
</reference>
<accession>A0A8S5PY94</accession>
<proteinExistence type="predicted"/>
<dbReference type="EMBL" id="BK015538">
    <property type="protein sequence ID" value="DAE11858.1"/>
    <property type="molecule type" value="Genomic_DNA"/>
</dbReference>
<organism evidence="1">
    <name type="scientific">Siphoviridae sp. ctD3x5</name>
    <dbReference type="NCBI Taxonomy" id="2825384"/>
    <lineage>
        <taxon>Viruses</taxon>
        <taxon>Duplodnaviria</taxon>
        <taxon>Heunggongvirae</taxon>
        <taxon>Uroviricota</taxon>
        <taxon>Caudoviricetes</taxon>
    </lineage>
</organism>
<protein>
    <submittedName>
        <fullName evidence="1">Uncharacterized protein</fullName>
    </submittedName>
</protein>
<name>A0A8S5PY94_9CAUD</name>
<evidence type="ECO:0000313" key="1">
    <source>
        <dbReference type="EMBL" id="DAE11858.1"/>
    </source>
</evidence>
<sequence>MECDGLKTTQKATTNIDKHIQAVEINLKVN</sequence>